<dbReference type="KEGG" id="ppa:PAS_chr1-4_0291"/>
<gene>
    <name evidence="1" type="ordered locus">PAS_chr1-4_0291</name>
</gene>
<sequence>MVLAYDKYCTNILRLVSLAKLRAGVIGWVPTLAMPPIIDAPLSCRISQSNNQTIKHSP</sequence>
<name>C4QY06_KOMPG</name>
<dbReference type="InParanoid" id="C4QY06"/>
<dbReference type="EMBL" id="FN392319">
    <property type="protein sequence ID" value="CAY68129.1"/>
    <property type="molecule type" value="Genomic_DNA"/>
</dbReference>
<dbReference type="Proteomes" id="UP000000314">
    <property type="component" value="Chromosome 1"/>
</dbReference>
<dbReference type="HOGENOM" id="CLU_2979866_0_0_1"/>
<dbReference type="GeneID" id="8197741"/>
<proteinExistence type="predicted"/>
<accession>C4QY06</accession>
<reference evidence="1 2" key="1">
    <citation type="journal article" date="2009" name="Nat. Biotechnol.">
        <title>Genome sequence of the recombinant protein production host Pichia pastoris.</title>
        <authorList>
            <person name="De Schutter K."/>
            <person name="Lin Y.C."/>
            <person name="Tiels P."/>
            <person name="Van Hecke A."/>
            <person name="Glinka S."/>
            <person name="Weber-Lehmann J."/>
            <person name="Rouze P."/>
            <person name="Van de Peer Y."/>
            <person name="Callewaert N."/>
        </authorList>
    </citation>
    <scope>NUCLEOTIDE SEQUENCE [LARGE SCALE GENOMIC DNA]</scope>
    <source>
        <strain evidence="2">GS115 / ATCC 20864</strain>
    </source>
</reference>
<organism evidence="1 2">
    <name type="scientific">Komagataella phaffii (strain GS115 / ATCC 20864)</name>
    <name type="common">Yeast</name>
    <name type="synonym">Pichia pastoris</name>
    <dbReference type="NCBI Taxonomy" id="644223"/>
    <lineage>
        <taxon>Eukaryota</taxon>
        <taxon>Fungi</taxon>
        <taxon>Dikarya</taxon>
        <taxon>Ascomycota</taxon>
        <taxon>Saccharomycotina</taxon>
        <taxon>Pichiomycetes</taxon>
        <taxon>Pichiales</taxon>
        <taxon>Pichiaceae</taxon>
        <taxon>Komagataella</taxon>
    </lineage>
</organism>
<protein>
    <submittedName>
        <fullName evidence="1">Uncharacterized protein</fullName>
    </submittedName>
</protein>
<keyword evidence="2" id="KW-1185">Reference proteome</keyword>
<dbReference type="RefSeq" id="XP_002490410.1">
    <property type="nucleotide sequence ID" value="XM_002490365.1"/>
</dbReference>
<evidence type="ECO:0000313" key="2">
    <source>
        <dbReference type="Proteomes" id="UP000000314"/>
    </source>
</evidence>
<dbReference type="AlphaFoldDB" id="C4QY06"/>
<evidence type="ECO:0000313" key="1">
    <source>
        <dbReference type="EMBL" id="CAY68129.1"/>
    </source>
</evidence>